<evidence type="ECO:0000313" key="11">
    <source>
        <dbReference type="EMBL" id="MCY9598495.1"/>
    </source>
</evidence>
<keyword evidence="7" id="KW-0804">Transcription</keyword>
<dbReference type="PROSITE" id="PS01124">
    <property type="entry name" value="HTH_ARAC_FAMILY_2"/>
    <property type="match status" value="1"/>
</dbReference>
<name>A0A410WRE9_9BACL</name>
<dbReference type="RefSeq" id="WP_042232016.1">
    <property type="nucleotide sequence ID" value="NZ_CP026520.1"/>
</dbReference>
<sequence>MYRMMIVDDEYMIHLSVRKMVETSGLDIIIAGEAEDGEEALRLLGSCSPDIVLTDIRMPELDGLSFIEAAKKRNERTQFIILSGYSDFEYARQAIRFGVSDFLLKPVDPDQFREALGRVYDQLASSETKLSRQHEWLLTLQGLSGELLEQIWAASEDKAQLLAGEALRHYMSSGPAELSPPQFAHHFTGMLEAELGKRDFRFARPYADREWPGHAADLGEALRDALSGMIREIKGTRNLGSRQNIHRAMQYMQEHFAREDLSLSEVAEAIGMSDAYLSRTFKEETNVNFVKYLIRLRMEKARDLLEHTDCPTTDTAYQVGFSDYSHFSKTFKKTYGLTPSELRKQSRQHPNG</sequence>
<dbReference type="InterPro" id="IPR009057">
    <property type="entry name" value="Homeodomain-like_sf"/>
</dbReference>
<evidence type="ECO:0000256" key="1">
    <source>
        <dbReference type="ARBA" id="ARBA00004496"/>
    </source>
</evidence>
<evidence type="ECO:0000256" key="7">
    <source>
        <dbReference type="ARBA" id="ARBA00023163"/>
    </source>
</evidence>
<gene>
    <name evidence="11" type="ORF">M5X16_22345</name>
    <name evidence="12" type="ORF">PC41400_04285</name>
</gene>
<keyword evidence="3 8" id="KW-0597">Phosphoprotein</keyword>
<dbReference type="InterPro" id="IPR001789">
    <property type="entry name" value="Sig_transdc_resp-reg_receiver"/>
</dbReference>
<dbReference type="EMBL" id="JAMDMJ010000031">
    <property type="protein sequence ID" value="MCY9598495.1"/>
    <property type="molecule type" value="Genomic_DNA"/>
</dbReference>
<dbReference type="Pfam" id="PF00072">
    <property type="entry name" value="Response_reg"/>
    <property type="match status" value="1"/>
</dbReference>
<dbReference type="GO" id="GO:0005737">
    <property type="term" value="C:cytoplasm"/>
    <property type="evidence" value="ECO:0007669"/>
    <property type="project" value="UniProtKB-SubCell"/>
</dbReference>
<dbReference type="InterPro" id="IPR051552">
    <property type="entry name" value="HptR"/>
</dbReference>
<evidence type="ECO:0000259" key="9">
    <source>
        <dbReference type="PROSITE" id="PS01124"/>
    </source>
</evidence>
<evidence type="ECO:0000256" key="5">
    <source>
        <dbReference type="ARBA" id="ARBA00023015"/>
    </source>
</evidence>
<dbReference type="GO" id="GO:0003700">
    <property type="term" value="F:DNA-binding transcription factor activity"/>
    <property type="evidence" value="ECO:0007669"/>
    <property type="project" value="InterPro"/>
</dbReference>
<keyword evidence="6 12" id="KW-0238">DNA-binding</keyword>
<evidence type="ECO:0000256" key="3">
    <source>
        <dbReference type="ARBA" id="ARBA00022553"/>
    </source>
</evidence>
<comment type="subcellular location">
    <subcellularLocation>
        <location evidence="1">Cytoplasm</location>
    </subcellularLocation>
</comment>
<dbReference type="PRINTS" id="PR00032">
    <property type="entry name" value="HTHARAC"/>
</dbReference>
<dbReference type="SMART" id="SM00448">
    <property type="entry name" value="REC"/>
    <property type="match status" value="1"/>
</dbReference>
<reference evidence="12 13" key="1">
    <citation type="submission" date="2018-01" db="EMBL/GenBank/DDBJ databases">
        <title>The whole genome sequencing and assembly of Paenibacillus chitinolyticus KCCM 41400 strain.</title>
        <authorList>
            <person name="Kim J.-Y."/>
            <person name="Park M.-K."/>
            <person name="Lee Y.-J."/>
            <person name="Yi H."/>
            <person name="Bahn Y.-S."/>
            <person name="Kim J.F."/>
            <person name="Lee D.-W."/>
        </authorList>
    </citation>
    <scope>NUCLEOTIDE SEQUENCE [LARGE SCALE GENOMIC DNA]</scope>
    <source>
        <strain evidence="12 13">KCCM 41400</strain>
    </source>
</reference>
<evidence type="ECO:0000256" key="2">
    <source>
        <dbReference type="ARBA" id="ARBA00022490"/>
    </source>
</evidence>
<dbReference type="GO" id="GO:0000160">
    <property type="term" value="P:phosphorelay signal transduction system"/>
    <property type="evidence" value="ECO:0007669"/>
    <property type="project" value="UniProtKB-KW"/>
</dbReference>
<dbReference type="PANTHER" id="PTHR42713">
    <property type="entry name" value="HISTIDINE KINASE-RELATED"/>
    <property type="match status" value="1"/>
</dbReference>
<dbReference type="AlphaFoldDB" id="A0A410WRE9"/>
<reference evidence="11 14" key="2">
    <citation type="submission" date="2022-05" db="EMBL/GenBank/DDBJ databases">
        <title>Genome Sequencing of Bee-Associated Microbes.</title>
        <authorList>
            <person name="Dunlap C."/>
        </authorList>
    </citation>
    <scope>NUCLEOTIDE SEQUENCE [LARGE SCALE GENOMIC DNA]</scope>
    <source>
        <strain evidence="11 14">NRRL B-23120</strain>
    </source>
</reference>
<dbReference type="PROSITE" id="PS50110">
    <property type="entry name" value="RESPONSE_REGULATORY"/>
    <property type="match status" value="1"/>
</dbReference>
<protein>
    <submittedName>
        <fullName evidence="12">DNA-binding response regulator</fullName>
    </submittedName>
    <submittedName>
        <fullName evidence="11">Helix-turn-helix domain-containing protein</fullName>
    </submittedName>
</protein>
<dbReference type="GO" id="GO:0043565">
    <property type="term" value="F:sequence-specific DNA binding"/>
    <property type="evidence" value="ECO:0007669"/>
    <property type="project" value="InterPro"/>
</dbReference>
<organism evidence="12 13">
    <name type="scientific">Paenibacillus chitinolyticus</name>
    <dbReference type="NCBI Taxonomy" id="79263"/>
    <lineage>
        <taxon>Bacteria</taxon>
        <taxon>Bacillati</taxon>
        <taxon>Bacillota</taxon>
        <taxon>Bacilli</taxon>
        <taxon>Bacillales</taxon>
        <taxon>Paenibacillaceae</taxon>
        <taxon>Paenibacillus</taxon>
    </lineage>
</organism>
<evidence type="ECO:0000313" key="12">
    <source>
        <dbReference type="EMBL" id="QAV16945.1"/>
    </source>
</evidence>
<keyword evidence="5" id="KW-0805">Transcription regulation</keyword>
<dbReference type="Proteomes" id="UP001527202">
    <property type="component" value="Unassembled WGS sequence"/>
</dbReference>
<feature type="modified residue" description="4-aspartylphosphate" evidence="8">
    <location>
        <position position="55"/>
    </location>
</feature>
<feature type="domain" description="Response regulatory" evidence="10">
    <location>
        <begin position="3"/>
        <end position="120"/>
    </location>
</feature>
<dbReference type="SMART" id="SM00342">
    <property type="entry name" value="HTH_ARAC"/>
    <property type="match status" value="1"/>
</dbReference>
<evidence type="ECO:0000313" key="13">
    <source>
        <dbReference type="Proteomes" id="UP000288943"/>
    </source>
</evidence>
<dbReference type="SUPFAM" id="SSF46689">
    <property type="entry name" value="Homeodomain-like"/>
    <property type="match status" value="2"/>
</dbReference>
<dbReference type="InterPro" id="IPR020449">
    <property type="entry name" value="Tscrpt_reg_AraC-type_HTH"/>
</dbReference>
<dbReference type="PANTHER" id="PTHR42713:SF3">
    <property type="entry name" value="TRANSCRIPTIONAL REGULATORY PROTEIN HPTR"/>
    <property type="match status" value="1"/>
</dbReference>
<dbReference type="Gene3D" id="1.10.10.60">
    <property type="entry name" value="Homeodomain-like"/>
    <property type="match status" value="2"/>
</dbReference>
<keyword evidence="14" id="KW-1185">Reference proteome</keyword>
<evidence type="ECO:0000256" key="4">
    <source>
        <dbReference type="ARBA" id="ARBA00023012"/>
    </source>
</evidence>
<evidence type="ECO:0000256" key="6">
    <source>
        <dbReference type="ARBA" id="ARBA00023125"/>
    </source>
</evidence>
<dbReference type="EMBL" id="CP026520">
    <property type="protein sequence ID" value="QAV16945.1"/>
    <property type="molecule type" value="Genomic_DNA"/>
</dbReference>
<evidence type="ECO:0000313" key="14">
    <source>
        <dbReference type="Proteomes" id="UP001527202"/>
    </source>
</evidence>
<dbReference type="Proteomes" id="UP000288943">
    <property type="component" value="Chromosome"/>
</dbReference>
<keyword evidence="4" id="KW-0902">Two-component regulatory system</keyword>
<dbReference type="InterPro" id="IPR011006">
    <property type="entry name" value="CheY-like_superfamily"/>
</dbReference>
<evidence type="ECO:0000256" key="8">
    <source>
        <dbReference type="PROSITE-ProRule" id="PRU00169"/>
    </source>
</evidence>
<dbReference type="InterPro" id="IPR018060">
    <property type="entry name" value="HTH_AraC"/>
</dbReference>
<proteinExistence type="predicted"/>
<dbReference type="Gene3D" id="3.40.50.2300">
    <property type="match status" value="1"/>
</dbReference>
<accession>A0A410WRE9</accession>
<keyword evidence="2" id="KW-0963">Cytoplasm</keyword>
<evidence type="ECO:0000259" key="10">
    <source>
        <dbReference type="PROSITE" id="PS50110"/>
    </source>
</evidence>
<dbReference type="CDD" id="cd17536">
    <property type="entry name" value="REC_YesN-like"/>
    <property type="match status" value="1"/>
</dbReference>
<dbReference type="OrthoDB" id="9788446at2"/>
<dbReference type="Pfam" id="PF12833">
    <property type="entry name" value="HTH_18"/>
    <property type="match status" value="1"/>
</dbReference>
<feature type="domain" description="HTH araC/xylS-type" evidence="9">
    <location>
        <begin position="246"/>
        <end position="345"/>
    </location>
</feature>
<dbReference type="GeneID" id="95374034"/>
<dbReference type="SUPFAM" id="SSF52172">
    <property type="entry name" value="CheY-like"/>
    <property type="match status" value="1"/>
</dbReference>
<dbReference type="KEGG" id="pchi:PC41400_04285"/>